<feature type="compositionally biased region" description="Polar residues" evidence="2">
    <location>
        <begin position="613"/>
        <end position="629"/>
    </location>
</feature>
<dbReference type="GO" id="GO:0003676">
    <property type="term" value="F:nucleic acid binding"/>
    <property type="evidence" value="ECO:0007669"/>
    <property type="project" value="InterPro"/>
</dbReference>
<evidence type="ECO:0000313" key="4">
    <source>
        <dbReference type="EMBL" id="GEU91915.1"/>
    </source>
</evidence>
<evidence type="ECO:0000256" key="1">
    <source>
        <dbReference type="PROSITE-ProRule" id="PRU00047"/>
    </source>
</evidence>
<protein>
    <submittedName>
        <fullName evidence="4">Ribonuclease H-like domain-containing protein</fullName>
    </submittedName>
</protein>
<keyword evidence="1" id="KW-0862">Zinc</keyword>
<feature type="region of interest" description="Disordered" evidence="2">
    <location>
        <begin position="725"/>
        <end position="745"/>
    </location>
</feature>
<name>A0A6L2P4D6_TANCI</name>
<proteinExistence type="predicted"/>
<dbReference type="AlphaFoldDB" id="A0A6L2P4D6"/>
<dbReference type="Gene3D" id="4.10.60.10">
    <property type="entry name" value="Zinc finger, CCHC-type"/>
    <property type="match status" value="1"/>
</dbReference>
<dbReference type="PROSITE" id="PS50158">
    <property type="entry name" value="ZF_CCHC"/>
    <property type="match status" value="1"/>
</dbReference>
<reference evidence="4" key="1">
    <citation type="journal article" date="2019" name="Sci. Rep.">
        <title>Draft genome of Tanacetum cinerariifolium, the natural source of mosquito coil.</title>
        <authorList>
            <person name="Yamashiro T."/>
            <person name="Shiraishi A."/>
            <person name="Satake H."/>
            <person name="Nakayama K."/>
        </authorList>
    </citation>
    <scope>NUCLEOTIDE SEQUENCE</scope>
</reference>
<dbReference type="EMBL" id="BKCJ010010513">
    <property type="protein sequence ID" value="GEU91915.1"/>
    <property type="molecule type" value="Genomic_DNA"/>
</dbReference>
<feature type="region of interest" description="Disordered" evidence="2">
    <location>
        <begin position="817"/>
        <end position="859"/>
    </location>
</feature>
<dbReference type="InterPro" id="IPR036875">
    <property type="entry name" value="Znf_CCHC_sf"/>
</dbReference>
<evidence type="ECO:0000259" key="3">
    <source>
        <dbReference type="PROSITE" id="PS50158"/>
    </source>
</evidence>
<comment type="caution">
    <text evidence="4">The sequence shown here is derived from an EMBL/GenBank/DDBJ whole genome shotgun (WGS) entry which is preliminary data.</text>
</comment>
<feature type="compositionally biased region" description="Basic and acidic residues" evidence="2">
    <location>
        <begin position="837"/>
        <end position="850"/>
    </location>
</feature>
<accession>A0A6L2P4D6</accession>
<dbReference type="SUPFAM" id="SSF57756">
    <property type="entry name" value="Retrovirus zinc finger-like domains"/>
    <property type="match status" value="1"/>
</dbReference>
<dbReference type="Pfam" id="PF00098">
    <property type="entry name" value="zf-CCHC"/>
    <property type="match status" value="1"/>
</dbReference>
<sequence length="1012" mass="114675">MRLCKKALNLLKKGLLIQGEAEEASIGRRSLLDHKIQQLSKGSSEGFGIISEFLDEPKDNYEVVKKQARNVQTSLTLSSSKLKIQSIVDVPIHQEYPSIQRTSLIDIVISMVTDKIASTPIPPTTQAQVPHLLERQFKIISIALDNLLVSVEVLRYDIKRIKSENKGIVPTEMELVLEETQQVFGKHLEEKHVSWAGFVKKQDKNTTLGLSERGDSEILPDLATRAIETPLSYSKEQCGASAIRHHQVNPAKRHTIDHLADGKLHDKIVKETWELIENLALYDHESWNDPIDLTKFVKAISLPQDVPRSYVNLIPLYLFKTLNIRIFEGTENVLRSYTYNLKGIWESKDLIEKKIDWKKPLKEGDGAWHIRIEMIDLDGEKFNRLFQSILTTRKLSKKEKPSLEYVEARLLVYKKNESVYEEDIMVLKREIHLREVANTEIVDKCKTSLRYNAIPPPYTGNFMPPKPDLSFSGLEEFVNEPIVSEPTVKKPIVETSEAKASAEKPKVFWTTAKAKTINEKGPLQSLVDGKKILITASTVFLNKQLEGMLTYNRIYVTPSHTKKIFGNMRRVGKDFSKRETPLFPTMMVQAQEEMGEDESVNKEMNDSLVRAATTTSSLEVEQDSGVNTPRSDEDSLKLKELMELCLGEDASKQRRISDINADEGITLVSTHDDDEIFDVDKDLSVTTAATTPTISIDEVTLAQALAELKHTKPKAKAKGIVFHEPEESTTTTTIPKPKSQDKGKAKMIEEPVKLKKKDQIQLDEEVAMKLQAGLQAKFDKEQRLTGVRAQQEGEANIALIESEKEEVLCSKESRIKEKQTTNTSSTKKNHVYLPQEYGRKEAHRFEEQKTGKKITINGSDTAGYDKTMVECFNCHKMGHFARECRSLKKQESRPRNQDSLRNTVIVEDTNSKAMVAIDGAGFDWSYMADDEVLTNMALMAFSDSKMILEPDDSNREVPMNETFHVQTDDELTKKELKQIKADDQANQTILLGLPEDIYAAVDNYETAQKIRL</sequence>
<dbReference type="SMART" id="SM00343">
    <property type="entry name" value="ZnF_C2HC"/>
    <property type="match status" value="1"/>
</dbReference>
<evidence type="ECO:0000256" key="2">
    <source>
        <dbReference type="SAM" id="MobiDB-lite"/>
    </source>
</evidence>
<keyword evidence="1" id="KW-0863">Zinc-finger</keyword>
<feature type="domain" description="CCHC-type" evidence="3">
    <location>
        <begin position="871"/>
        <end position="886"/>
    </location>
</feature>
<keyword evidence="1" id="KW-0479">Metal-binding</keyword>
<dbReference type="InterPro" id="IPR001878">
    <property type="entry name" value="Znf_CCHC"/>
</dbReference>
<gene>
    <name evidence="4" type="ORF">Tci_063893</name>
</gene>
<organism evidence="4">
    <name type="scientific">Tanacetum cinerariifolium</name>
    <name type="common">Dalmatian daisy</name>
    <name type="synonym">Chrysanthemum cinerariifolium</name>
    <dbReference type="NCBI Taxonomy" id="118510"/>
    <lineage>
        <taxon>Eukaryota</taxon>
        <taxon>Viridiplantae</taxon>
        <taxon>Streptophyta</taxon>
        <taxon>Embryophyta</taxon>
        <taxon>Tracheophyta</taxon>
        <taxon>Spermatophyta</taxon>
        <taxon>Magnoliopsida</taxon>
        <taxon>eudicotyledons</taxon>
        <taxon>Gunneridae</taxon>
        <taxon>Pentapetalae</taxon>
        <taxon>asterids</taxon>
        <taxon>campanulids</taxon>
        <taxon>Asterales</taxon>
        <taxon>Asteraceae</taxon>
        <taxon>Asteroideae</taxon>
        <taxon>Anthemideae</taxon>
        <taxon>Anthemidinae</taxon>
        <taxon>Tanacetum</taxon>
    </lineage>
</organism>
<dbReference type="GO" id="GO:0008270">
    <property type="term" value="F:zinc ion binding"/>
    <property type="evidence" value="ECO:0007669"/>
    <property type="project" value="UniProtKB-KW"/>
</dbReference>
<feature type="region of interest" description="Disordered" evidence="2">
    <location>
        <begin position="613"/>
        <end position="632"/>
    </location>
</feature>